<organism evidence="1 2">
    <name type="scientific">Mesorhizobium waimense</name>
    <dbReference type="NCBI Taxonomy" id="1300307"/>
    <lineage>
        <taxon>Bacteria</taxon>
        <taxon>Pseudomonadati</taxon>
        <taxon>Pseudomonadota</taxon>
        <taxon>Alphaproteobacteria</taxon>
        <taxon>Hyphomicrobiales</taxon>
        <taxon>Phyllobacteriaceae</taxon>
        <taxon>Mesorhizobium</taxon>
    </lineage>
</organism>
<comment type="caution">
    <text evidence="1">The sequence shown here is derived from an EMBL/GenBank/DDBJ whole genome shotgun (WGS) entry which is preliminary data.</text>
</comment>
<dbReference type="NCBIfam" id="TIGR01560">
    <property type="entry name" value="put_DNA_pack"/>
    <property type="match status" value="1"/>
</dbReference>
<evidence type="ECO:0000313" key="2">
    <source>
        <dbReference type="Proteomes" id="UP000272706"/>
    </source>
</evidence>
<dbReference type="CDD" id="cd08054">
    <property type="entry name" value="gp6"/>
    <property type="match status" value="1"/>
</dbReference>
<evidence type="ECO:0008006" key="3">
    <source>
        <dbReference type="Google" id="ProtNLM"/>
    </source>
</evidence>
<reference evidence="1 2" key="1">
    <citation type="submission" date="2018-09" db="EMBL/GenBank/DDBJ databases">
        <title>Mesorhizobium carmichaelinearum sp. nov. isolated from Carmichaelinea spp. root nodules in New Zealand.</title>
        <authorList>
            <person name="De Meyer S.E."/>
        </authorList>
    </citation>
    <scope>NUCLEOTIDE SEQUENCE [LARGE SCALE GENOMIC DNA]</scope>
    <source>
        <strain evidence="1 2">ICMP19557</strain>
    </source>
</reference>
<dbReference type="InterPro" id="IPR021146">
    <property type="entry name" value="Phage_gp6-like_head-tail"/>
</dbReference>
<name>A0A3A5KCH7_9HYPH</name>
<evidence type="ECO:0000313" key="1">
    <source>
        <dbReference type="EMBL" id="RJT32794.1"/>
    </source>
</evidence>
<keyword evidence="2" id="KW-1185">Reference proteome</keyword>
<dbReference type="Gene3D" id="1.10.3230.30">
    <property type="entry name" value="Phage gp6-like head-tail connector protein"/>
    <property type="match status" value="1"/>
</dbReference>
<dbReference type="Pfam" id="PF05135">
    <property type="entry name" value="Phage_connect_1"/>
    <property type="match status" value="1"/>
</dbReference>
<gene>
    <name evidence="1" type="ORF">D3227_25685</name>
</gene>
<dbReference type="AlphaFoldDB" id="A0A3A5KCH7"/>
<dbReference type="OrthoDB" id="7597216at2"/>
<accession>A0A3A5KCH7</accession>
<dbReference type="Proteomes" id="UP000272706">
    <property type="component" value="Unassembled WGS sequence"/>
</dbReference>
<dbReference type="RefSeq" id="WP_120017078.1">
    <property type="nucleotide sequence ID" value="NZ_QZWZ01000024.1"/>
</dbReference>
<dbReference type="InterPro" id="IPR006450">
    <property type="entry name" value="Phage_HK97_gp6-like"/>
</dbReference>
<dbReference type="InterPro" id="IPR011738">
    <property type="entry name" value="Phage_CHP"/>
</dbReference>
<sequence>MWYTPTVSVAPTSEPVSLVEAKRHARVDATYDDDYLTDLISVARNHVEKYCGAALATQTVVVKADAWSDFTNLSVFPVQSIASIAYVDAVGVTQTLDAAVYELRGDAIILKYGQSWPSVQTGSLITVTAVIGATAVEPAVKHAILIRLADLYESRGSEDESGWTAFDALLSNHRYY</sequence>
<dbReference type="EMBL" id="QZWZ01000024">
    <property type="protein sequence ID" value="RJT32794.1"/>
    <property type="molecule type" value="Genomic_DNA"/>
</dbReference>
<protein>
    <recommendedName>
        <fullName evidence="3">Phage gp6-like head-tail connector protein</fullName>
    </recommendedName>
</protein>
<dbReference type="NCBIfam" id="TIGR02215">
    <property type="entry name" value="phage_chp_gp8"/>
    <property type="match status" value="1"/>
</dbReference>
<proteinExistence type="predicted"/>